<dbReference type="Proteomes" id="UP000831947">
    <property type="component" value="Chromosome"/>
</dbReference>
<dbReference type="SUPFAM" id="SSF56112">
    <property type="entry name" value="Protein kinase-like (PK-like)"/>
    <property type="match status" value="1"/>
</dbReference>
<feature type="domain" description="Aminoglycoside phosphotransferase" evidence="1">
    <location>
        <begin position="163"/>
        <end position="207"/>
    </location>
</feature>
<name>A0ABY4PFP0_9LACO</name>
<reference evidence="2 3" key="1">
    <citation type="journal article" date="2022" name="Int. J. Syst. Evol. Microbiol.">
        <title>Apilactobacillus apisilvae sp. nov., Nicolia spurrieriana gen. nov. sp. nov., Bombilactobacillus folatiphilus sp. nov. and Bombilactobacillus thymidiniphilus sp. nov., four new lactic acid bacterial isolates from stingless bees Tetragonula carbonaria and Austroplebeia australis.</title>
        <authorList>
            <person name="Oliphant S.A."/>
            <person name="Watson-Haigh N.S."/>
            <person name="Sumby K.M."/>
            <person name="Gardner J."/>
            <person name="Groom S."/>
            <person name="Jiranek V."/>
        </authorList>
    </citation>
    <scope>NUCLEOTIDE SEQUENCE [LARGE SCALE GENOMIC DNA]</scope>
    <source>
        <strain evidence="2 3">SG4_A1</strain>
    </source>
</reference>
<evidence type="ECO:0000259" key="1">
    <source>
        <dbReference type="Pfam" id="PF01636"/>
    </source>
</evidence>
<dbReference type="Gene3D" id="3.90.1200.10">
    <property type="match status" value="1"/>
</dbReference>
<gene>
    <name evidence="2" type="ORF">MOO47_02980</name>
</gene>
<keyword evidence="3" id="KW-1185">Reference proteome</keyword>
<dbReference type="EMBL" id="CP093365">
    <property type="protein sequence ID" value="UQS84132.1"/>
    <property type="molecule type" value="Genomic_DNA"/>
</dbReference>
<accession>A0ABY4PFP0</accession>
<proteinExistence type="predicted"/>
<dbReference type="Pfam" id="PF01636">
    <property type="entry name" value="APH"/>
    <property type="match status" value="1"/>
</dbReference>
<evidence type="ECO:0000313" key="2">
    <source>
        <dbReference type="EMBL" id="UQS84132.1"/>
    </source>
</evidence>
<dbReference type="InterPro" id="IPR002575">
    <property type="entry name" value="Aminoglycoside_PTrfase"/>
</dbReference>
<dbReference type="InterPro" id="IPR011009">
    <property type="entry name" value="Kinase-like_dom_sf"/>
</dbReference>
<organism evidence="2 3">
    <name type="scientific">Bombilactobacillus thymidiniphilus</name>
    <dbReference type="NCBI Taxonomy" id="2923363"/>
    <lineage>
        <taxon>Bacteria</taxon>
        <taxon>Bacillati</taxon>
        <taxon>Bacillota</taxon>
        <taxon>Bacilli</taxon>
        <taxon>Lactobacillales</taxon>
        <taxon>Lactobacillaceae</taxon>
        <taxon>Bombilactobacillus</taxon>
    </lineage>
</organism>
<dbReference type="RefSeq" id="WP_249513316.1">
    <property type="nucleotide sequence ID" value="NZ_CP093365.1"/>
</dbReference>
<sequence length="319" mass="36327">MGKVMYGRNDSTLEQTVDGIKVIKKILVGTQKDKFRRINNIIKFDEFLNDGLNINSPKLISYDKSDFSVMHKWIDNSINLEDLLNEDVDYFSKYINDAMFIISQINNLPLQNKNNISVDPVHSPLIALTVEEYSHSTGAELELFSIIQHDSKLIKALSCRSKNVQQGYHHGDLRLDQFLVDNKGNLYIIDLEEFNVGDVWLDLAGFIGSILFSSLLKTFSTSSSDANTDKEIDYSFMERGKNNLSEIKPLLIKSIDSYSSYTNRAIDLENLAIDIGWFVIERVISRSKFTFRLSEVDKAIAGVGRQAIVYPETINNLFK</sequence>
<evidence type="ECO:0000313" key="3">
    <source>
        <dbReference type="Proteomes" id="UP000831947"/>
    </source>
</evidence>
<protein>
    <submittedName>
        <fullName evidence="2">Phosphotransferase</fullName>
    </submittedName>
</protein>